<sequence>MMRFHFLIPLLLLAASTRSIADSQVYIWAAEKTLPRTCSDNKYATADISPL</sequence>
<evidence type="ECO:0000313" key="3">
    <source>
        <dbReference type="Proteomes" id="UP001249822"/>
    </source>
</evidence>
<dbReference type="RefSeq" id="WP_162933633.1">
    <property type="nucleotide sequence ID" value="NZ_BQUL01000002.1"/>
</dbReference>
<feature type="chain" id="PRO_5044238321" evidence="1">
    <location>
        <begin position="22"/>
        <end position="51"/>
    </location>
</feature>
<evidence type="ECO:0000256" key="1">
    <source>
        <dbReference type="SAM" id="SignalP"/>
    </source>
</evidence>
<organism evidence="2 3">
    <name type="scientific">Klebsiella michiganensis</name>
    <dbReference type="NCBI Taxonomy" id="1134687"/>
    <lineage>
        <taxon>Bacteria</taxon>
        <taxon>Pseudomonadati</taxon>
        <taxon>Pseudomonadota</taxon>
        <taxon>Gammaproteobacteria</taxon>
        <taxon>Enterobacterales</taxon>
        <taxon>Enterobacteriaceae</taxon>
        <taxon>Klebsiella/Raoultella group</taxon>
        <taxon>Klebsiella</taxon>
    </lineage>
</organism>
<reference evidence="2" key="1">
    <citation type="journal article" date="2023" name="Front. Microbiol.">
        <title>Genomic characterization of carbapenem-resistant Klebsiella oxytoca complex in China: a multi-center study.</title>
        <authorList>
            <person name="Wan W."/>
            <person name="Yang X."/>
            <person name="Yu H."/>
            <person name="Wang M."/>
            <person name="Jia W."/>
            <person name="Huang B."/>
            <person name="Qu F."/>
            <person name="Shan B."/>
            <person name="Tang Y.W."/>
            <person name="Chen L."/>
            <person name="Du H."/>
        </authorList>
    </citation>
    <scope>NUCLEOTIDE SEQUENCE</scope>
    <source>
        <strain evidence="2">HD1688</strain>
    </source>
</reference>
<proteinExistence type="predicted"/>
<comment type="caution">
    <text evidence="2">The sequence shown here is derived from an EMBL/GenBank/DDBJ whole genome shotgun (WGS) entry which is preliminary data.</text>
</comment>
<gene>
    <name evidence="2" type="ORF">PTQ40_19720</name>
</gene>
<dbReference type="Proteomes" id="UP001249822">
    <property type="component" value="Unassembled WGS sequence"/>
</dbReference>
<dbReference type="EMBL" id="JAQSKY010000017">
    <property type="protein sequence ID" value="MDS7901197.1"/>
    <property type="molecule type" value="Genomic_DNA"/>
</dbReference>
<protein>
    <submittedName>
        <fullName evidence="2">Uncharacterized protein</fullName>
    </submittedName>
</protein>
<evidence type="ECO:0000313" key="2">
    <source>
        <dbReference type="EMBL" id="MDS7901197.1"/>
    </source>
</evidence>
<name>A0AB35PZA0_9ENTR</name>
<reference evidence="2" key="2">
    <citation type="submission" date="2023-01" db="EMBL/GenBank/DDBJ databases">
        <authorList>
            <person name="Du H."/>
            <person name="Wan W."/>
        </authorList>
    </citation>
    <scope>NUCLEOTIDE SEQUENCE</scope>
    <source>
        <strain evidence="2">HD1688</strain>
    </source>
</reference>
<keyword evidence="1" id="KW-0732">Signal</keyword>
<dbReference type="AlphaFoldDB" id="A0AB35PZA0"/>
<feature type="signal peptide" evidence="1">
    <location>
        <begin position="1"/>
        <end position="21"/>
    </location>
</feature>
<accession>A0AB35PZA0</accession>